<dbReference type="AlphaFoldDB" id="A0A245ZL72"/>
<dbReference type="CDD" id="cd03010">
    <property type="entry name" value="TlpA_like_DsbE"/>
    <property type="match status" value="1"/>
</dbReference>
<evidence type="ECO:0000256" key="2">
    <source>
        <dbReference type="ARBA" id="ARBA00007758"/>
    </source>
</evidence>
<dbReference type="GO" id="GO:0015036">
    <property type="term" value="F:disulfide oxidoreductase activity"/>
    <property type="evidence" value="ECO:0007669"/>
    <property type="project" value="InterPro"/>
</dbReference>
<evidence type="ECO:0000256" key="4">
    <source>
        <dbReference type="ARBA" id="ARBA00023157"/>
    </source>
</evidence>
<dbReference type="GO" id="GO:0017004">
    <property type="term" value="P:cytochrome complex assembly"/>
    <property type="evidence" value="ECO:0007669"/>
    <property type="project" value="UniProtKB-KW"/>
</dbReference>
<keyword evidence="8" id="KW-1185">Reference proteome</keyword>
<proteinExistence type="inferred from homology"/>
<accession>A0A245ZL72</accession>
<dbReference type="Proteomes" id="UP000197290">
    <property type="component" value="Unassembled WGS sequence"/>
</dbReference>
<dbReference type="GO" id="GO:0030288">
    <property type="term" value="C:outer membrane-bounded periplasmic space"/>
    <property type="evidence" value="ECO:0007669"/>
    <property type="project" value="InterPro"/>
</dbReference>
<dbReference type="Gene3D" id="3.40.30.10">
    <property type="entry name" value="Glutaredoxin"/>
    <property type="match status" value="1"/>
</dbReference>
<dbReference type="OrthoDB" id="9799347at2"/>
<keyword evidence="3" id="KW-0201">Cytochrome c-type biogenesis</keyword>
<dbReference type="InterPro" id="IPR004799">
    <property type="entry name" value="Periplasmic_diS_OxRdtase_DsbE"/>
</dbReference>
<dbReference type="InterPro" id="IPR050553">
    <property type="entry name" value="Thioredoxin_ResA/DsbE_sf"/>
</dbReference>
<dbReference type="PANTHER" id="PTHR42852:SF6">
    <property type="entry name" value="THIOL:DISULFIDE INTERCHANGE PROTEIN DSBE"/>
    <property type="match status" value="1"/>
</dbReference>
<dbReference type="EMBL" id="NBBI01000003">
    <property type="protein sequence ID" value="OWK30480.1"/>
    <property type="molecule type" value="Genomic_DNA"/>
</dbReference>
<dbReference type="SUPFAM" id="SSF52833">
    <property type="entry name" value="Thioredoxin-like"/>
    <property type="match status" value="1"/>
</dbReference>
<gene>
    <name evidence="7" type="primary">dsbE</name>
    <name evidence="7" type="ORF">SPDO_21670</name>
</gene>
<dbReference type="InterPro" id="IPR036249">
    <property type="entry name" value="Thioredoxin-like_sf"/>
</dbReference>
<comment type="caution">
    <text evidence="7">The sequence shown here is derived from an EMBL/GenBank/DDBJ whole genome shotgun (WGS) entry which is preliminary data.</text>
</comment>
<evidence type="ECO:0000256" key="3">
    <source>
        <dbReference type="ARBA" id="ARBA00022748"/>
    </source>
</evidence>
<evidence type="ECO:0000259" key="6">
    <source>
        <dbReference type="PROSITE" id="PS51352"/>
    </source>
</evidence>
<keyword evidence="5" id="KW-0676">Redox-active center</keyword>
<evidence type="ECO:0000256" key="5">
    <source>
        <dbReference type="ARBA" id="ARBA00023284"/>
    </source>
</evidence>
<comment type="similarity">
    <text evidence="2">Belongs to the thioredoxin family. DsbE subfamily.</text>
</comment>
<evidence type="ECO:0000313" key="8">
    <source>
        <dbReference type="Proteomes" id="UP000197290"/>
    </source>
</evidence>
<organism evidence="7 8">
    <name type="scientific">Sphingomonas dokdonensis</name>
    <dbReference type="NCBI Taxonomy" id="344880"/>
    <lineage>
        <taxon>Bacteria</taxon>
        <taxon>Pseudomonadati</taxon>
        <taxon>Pseudomonadota</taxon>
        <taxon>Alphaproteobacteria</taxon>
        <taxon>Sphingomonadales</taxon>
        <taxon>Sphingomonadaceae</taxon>
        <taxon>Sphingomonas</taxon>
    </lineage>
</organism>
<evidence type="ECO:0000256" key="1">
    <source>
        <dbReference type="ARBA" id="ARBA00004196"/>
    </source>
</evidence>
<reference evidence="7 8" key="1">
    <citation type="submission" date="2017-03" db="EMBL/GenBank/DDBJ databases">
        <title>Genome sequence of Sphingomonas dokdonensis DSM 21029.</title>
        <authorList>
            <person name="Poehlein A."/>
            <person name="Wuebbeler J.H."/>
            <person name="Steinbuechel A."/>
            <person name="Daniel R."/>
        </authorList>
    </citation>
    <scope>NUCLEOTIDE SEQUENCE [LARGE SCALE GENOMIC DNA]</scope>
    <source>
        <strain evidence="7 8">DSM 21029</strain>
    </source>
</reference>
<feature type="domain" description="Thioredoxin" evidence="6">
    <location>
        <begin position="35"/>
        <end position="174"/>
    </location>
</feature>
<dbReference type="Pfam" id="PF08534">
    <property type="entry name" value="Redoxin"/>
    <property type="match status" value="1"/>
</dbReference>
<comment type="subcellular location">
    <subcellularLocation>
        <location evidence="1">Cell envelope</location>
    </subcellularLocation>
</comment>
<name>A0A245ZL72_9SPHN</name>
<dbReference type="InterPro" id="IPR013740">
    <property type="entry name" value="Redoxin"/>
</dbReference>
<keyword evidence="4" id="KW-1015">Disulfide bond</keyword>
<sequence>MRRWLLWLPLAVFALAMAFAVRELRKPTDRTVYSAMVGKPLPTFDLPPIVAGKPGLSTADVQGQPRLLNIFASWCVPCIAEAPQLMKLKAMGIPIDAIAIRDTGPAIRQFLARNGDPYTRIGDDRDSQVQLALGSSGVPETFVIDARGVIVKQHVGDIRDDDVADLAAAWRAAR</sequence>
<evidence type="ECO:0000313" key="7">
    <source>
        <dbReference type="EMBL" id="OWK30480.1"/>
    </source>
</evidence>
<protein>
    <submittedName>
        <fullName evidence="7">Thiol:disulfide interchange protein DsbE</fullName>
    </submittedName>
</protein>
<dbReference type="InterPro" id="IPR013766">
    <property type="entry name" value="Thioredoxin_domain"/>
</dbReference>
<dbReference type="PROSITE" id="PS51352">
    <property type="entry name" value="THIOREDOXIN_2"/>
    <property type="match status" value="1"/>
</dbReference>
<dbReference type="PANTHER" id="PTHR42852">
    <property type="entry name" value="THIOL:DISULFIDE INTERCHANGE PROTEIN DSBE"/>
    <property type="match status" value="1"/>
</dbReference>
<dbReference type="RefSeq" id="WP_088367528.1">
    <property type="nucleotide sequence ID" value="NZ_NBBI01000003.1"/>
</dbReference>